<dbReference type="InterPro" id="IPR032808">
    <property type="entry name" value="DoxX"/>
</dbReference>
<gene>
    <name evidence="6" type="ORF">COU09_01730</name>
</gene>
<evidence type="ECO:0000256" key="5">
    <source>
        <dbReference type="SAM" id="Phobius"/>
    </source>
</evidence>
<name>A0A2H0UQA2_9BACT</name>
<keyword evidence="3 5" id="KW-1133">Transmembrane helix</keyword>
<evidence type="ECO:0000256" key="2">
    <source>
        <dbReference type="ARBA" id="ARBA00022692"/>
    </source>
</evidence>
<comment type="subcellular location">
    <subcellularLocation>
        <location evidence="1">Membrane</location>
        <topology evidence="1">Multi-pass membrane protein</topology>
    </subcellularLocation>
</comment>
<evidence type="ECO:0000313" key="7">
    <source>
        <dbReference type="Proteomes" id="UP000229615"/>
    </source>
</evidence>
<dbReference type="AlphaFoldDB" id="A0A2H0UQA2"/>
<keyword evidence="2 5" id="KW-0812">Transmembrane</keyword>
<comment type="caution">
    <text evidence="6">The sequence shown here is derived from an EMBL/GenBank/DDBJ whole genome shotgun (WGS) entry which is preliminary data.</text>
</comment>
<dbReference type="Pfam" id="PF07681">
    <property type="entry name" value="DoxX"/>
    <property type="match status" value="1"/>
</dbReference>
<organism evidence="6 7">
    <name type="scientific">Candidatus Harrisonbacteria bacterium CG10_big_fil_rev_8_21_14_0_10_44_23</name>
    <dbReference type="NCBI Taxonomy" id="1974585"/>
    <lineage>
        <taxon>Bacteria</taxon>
        <taxon>Candidatus Harrisoniibacteriota</taxon>
    </lineage>
</organism>
<sequence length="148" mass="16349">MRKSKTLLSILRIALGWLFFWAFLDKLFGLGFSTCAKIGPMCSDAWLKGGSPTAGFLNYAARGPFADYYHSLAGSPIIAWAFMLILLFLGISLMFGVYTKFGATLGAALMLTIYGAQIPPEHNPILDEHIIYALALLYIAKTSRKKFK</sequence>
<accession>A0A2H0UQA2</accession>
<reference evidence="7" key="1">
    <citation type="submission" date="2017-09" db="EMBL/GenBank/DDBJ databases">
        <title>Depth-based differentiation of microbial function through sediment-hosted aquifers and enrichment of novel symbionts in the deep terrestrial subsurface.</title>
        <authorList>
            <person name="Probst A.J."/>
            <person name="Ladd B."/>
            <person name="Jarett J.K."/>
            <person name="Geller-Mcgrath D.E."/>
            <person name="Sieber C.M.K."/>
            <person name="Emerson J.B."/>
            <person name="Anantharaman K."/>
            <person name="Thomas B.C."/>
            <person name="Malmstrom R."/>
            <person name="Stieglmeier M."/>
            <person name="Klingl A."/>
            <person name="Woyke T."/>
            <person name="Ryan C.M."/>
            <person name="Banfield J.F."/>
        </authorList>
    </citation>
    <scope>NUCLEOTIDE SEQUENCE [LARGE SCALE GENOMIC DNA]</scope>
</reference>
<evidence type="ECO:0000313" key="6">
    <source>
        <dbReference type="EMBL" id="PIR88551.1"/>
    </source>
</evidence>
<feature type="transmembrane region" description="Helical" evidence="5">
    <location>
        <begin position="7"/>
        <end position="24"/>
    </location>
</feature>
<protein>
    <recommendedName>
        <fullName evidence="8">DoxX family protein</fullName>
    </recommendedName>
</protein>
<evidence type="ECO:0008006" key="8">
    <source>
        <dbReference type="Google" id="ProtNLM"/>
    </source>
</evidence>
<dbReference type="Proteomes" id="UP000229615">
    <property type="component" value="Unassembled WGS sequence"/>
</dbReference>
<evidence type="ECO:0000256" key="3">
    <source>
        <dbReference type="ARBA" id="ARBA00022989"/>
    </source>
</evidence>
<dbReference type="GO" id="GO:0016020">
    <property type="term" value="C:membrane"/>
    <property type="evidence" value="ECO:0007669"/>
    <property type="project" value="UniProtKB-SubCell"/>
</dbReference>
<dbReference type="EMBL" id="PFBB01000017">
    <property type="protein sequence ID" value="PIR88551.1"/>
    <property type="molecule type" value="Genomic_DNA"/>
</dbReference>
<proteinExistence type="predicted"/>
<feature type="transmembrane region" description="Helical" evidence="5">
    <location>
        <begin position="68"/>
        <end position="89"/>
    </location>
</feature>
<evidence type="ECO:0000256" key="1">
    <source>
        <dbReference type="ARBA" id="ARBA00004141"/>
    </source>
</evidence>
<evidence type="ECO:0000256" key="4">
    <source>
        <dbReference type="ARBA" id="ARBA00023136"/>
    </source>
</evidence>
<keyword evidence="4 5" id="KW-0472">Membrane</keyword>